<evidence type="ECO:0000259" key="2">
    <source>
        <dbReference type="Pfam" id="PF02826"/>
    </source>
</evidence>
<dbReference type="Pfam" id="PF02826">
    <property type="entry name" value="2-Hacid_dh_C"/>
    <property type="match status" value="1"/>
</dbReference>
<dbReference type="InterPro" id="IPR050223">
    <property type="entry name" value="D-isomer_2-hydroxyacid_DH"/>
</dbReference>
<keyword evidence="1" id="KW-0560">Oxidoreductase</keyword>
<gene>
    <name evidence="3" type="ORF">CITCOLO1_LOCUS11000</name>
</gene>
<dbReference type="PANTHER" id="PTHR10996:SF179">
    <property type="entry name" value="D-ISOMER SPECIFIC 2-HYDROXYACID DEHYDROGENASE FAMILY PROTEIN-RELATED"/>
    <property type="match status" value="1"/>
</dbReference>
<sequence length="127" mass="13847">MFESDQISGSKASQNADLTEETHHLINREVMVALGKDGVIVNIGRGAVIDEKAMIECLIQGQIRGAGLDVFEDEPEIPKQLFNLDNVVLSPHVAVTTTESIVILTELAVENLEAFFSNKPLVSPFLD</sequence>
<evidence type="ECO:0000256" key="1">
    <source>
        <dbReference type="ARBA" id="ARBA00023002"/>
    </source>
</evidence>
<dbReference type="EMBL" id="OZ021737">
    <property type="protein sequence ID" value="CAK9319011.1"/>
    <property type="molecule type" value="Genomic_DNA"/>
</dbReference>
<proteinExistence type="predicted"/>
<dbReference type="InterPro" id="IPR036291">
    <property type="entry name" value="NAD(P)-bd_dom_sf"/>
</dbReference>
<keyword evidence="4" id="KW-1185">Reference proteome</keyword>
<protein>
    <recommendedName>
        <fullName evidence="2">D-isomer specific 2-hydroxyacid dehydrogenase NAD-binding domain-containing protein</fullName>
    </recommendedName>
</protein>
<dbReference type="PANTHER" id="PTHR10996">
    <property type="entry name" value="2-HYDROXYACID DEHYDROGENASE-RELATED"/>
    <property type="match status" value="1"/>
</dbReference>
<evidence type="ECO:0000313" key="3">
    <source>
        <dbReference type="EMBL" id="CAK9319011.1"/>
    </source>
</evidence>
<dbReference type="Gene3D" id="3.40.50.720">
    <property type="entry name" value="NAD(P)-binding Rossmann-like Domain"/>
    <property type="match status" value="2"/>
</dbReference>
<dbReference type="InterPro" id="IPR006140">
    <property type="entry name" value="D-isomer_DH_NAD-bd"/>
</dbReference>
<accession>A0ABP0YIU1</accession>
<dbReference type="Proteomes" id="UP001642487">
    <property type="component" value="Chromosome 3"/>
</dbReference>
<evidence type="ECO:0000313" key="4">
    <source>
        <dbReference type="Proteomes" id="UP001642487"/>
    </source>
</evidence>
<dbReference type="SUPFAM" id="SSF51735">
    <property type="entry name" value="NAD(P)-binding Rossmann-fold domains"/>
    <property type="match status" value="1"/>
</dbReference>
<reference evidence="3 4" key="1">
    <citation type="submission" date="2024-03" db="EMBL/GenBank/DDBJ databases">
        <authorList>
            <person name="Gkanogiannis A."/>
            <person name="Becerra Lopez-Lavalle L."/>
        </authorList>
    </citation>
    <scope>NUCLEOTIDE SEQUENCE [LARGE SCALE GENOMIC DNA]</scope>
</reference>
<name>A0ABP0YIU1_9ROSI</name>
<feature type="domain" description="D-isomer specific 2-hydroxyacid dehydrogenase NAD-binding" evidence="2">
    <location>
        <begin position="15"/>
        <end position="94"/>
    </location>
</feature>
<organism evidence="3 4">
    <name type="scientific">Citrullus colocynthis</name>
    <name type="common">colocynth</name>
    <dbReference type="NCBI Taxonomy" id="252529"/>
    <lineage>
        <taxon>Eukaryota</taxon>
        <taxon>Viridiplantae</taxon>
        <taxon>Streptophyta</taxon>
        <taxon>Embryophyta</taxon>
        <taxon>Tracheophyta</taxon>
        <taxon>Spermatophyta</taxon>
        <taxon>Magnoliopsida</taxon>
        <taxon>eudicotyledons</taxon>
        <taxon>Gunneridae</taxon>
        <taxon>Pentapetalae</taxon>
        <taxon>rosids</taxon>
        <taxon>fabids</taxon>
        <taxon>Cucurbitales</taxon>
        <taxon>Cucurbitaceae</taxon>
        <taxon>Benincaseae</taxon>
        <taxon>Citrullus</taxon>
    </lineage>
</organism>